<reference evidence="2 3" key="1">
    <citation type="submission" date="2014-04" db="EMBL/GenBank/DDBJ databases">
        <authorList>
            <consortium name="DOE Joint Genome Institute"/>
            <person name="Kuo A."/>
            <person name="Girlanda M."/>
            <person name="Perotto S."/>
            <person name="Kohler A."/>
            <person name="Nagy L.G."/>
            <person name="Floudas D."/>
            <person name="Copeland A."/>
            <person name="Barry K.W."/>
            <person name="Cichocki N."/>
            <person name="Veneault-Fourrey C."/>
            <person name="LaButti K."/>
            <person name="Lindquist E.A."/>
            <person name="Lipzen A."/>
            <person name="Lundell T."/>
            <person name="Morin E."/>
            <person name="Murat C."/>
            <person name="Sun H."/>
            <person name="Tunlid A."/>
            <person name="Henrissat B."/>
            <person name="Grigoriev I.V."/>
            <person name="Hibbett D.S."/>
            <person name="Martin F."/>
            <person name="Nordberg H.P."/>
            <person name="Cantor M.N."/>
            <person name="Hua S.X."/>
        </authorList>
    </citation>
    <scope>NUCLEOTIDE SEQUENCE [LARGE SCALE GENOMIC DNA]</scope>
    <source>
        <strain evidence="2 3">MUT 4182</strain>
    </source>
</reference>
<organism evidence="2 3">
    <name type="scientific">Tulasnella calospora MUT 4182</name>
    <dbReference type="NCBI Taxonomy" id="1051891"/>
    <lineage>
        <taxon>Eukaryota</taxon>
        <taxon>Fungi</taxon>
        <taxon>Dikarya</taxon>
        <taxon>Basidiomycota</taxon>
        <taxon>Agaricomycotina</taxon>
        <taxon>Agaricomycetes</taxon>
        <taxon>Cantharellales</taxon>
        <taxon>Tulasnellaceae</taxon>
        <taxon>Tulasnella</taxon>
    </lineage>
</organism>
<dbReference type="Proteomes" id="UP000054248">
    <property type="component" value="Unassembled WGS sequence"/>
</dbReference>
<evidence type="ECO:0000313" key="2">
    <source>
        <dbReference type="EMBL" id="KIO25898.1"/>
    </source>
</evidence>
<reference evidence="3" key="2">
    <citation type="submission" date="2015-01" db="EMBL/GenBank/DDBJ databases">
        <title>Evolutionary Origins and Diversification of the Mycorrhizal Mutualists.</title>
        <authorList>
            <consortium name="DOE Joint Genome Institute"/>
            <consortium name="Mycorrhizal Genomics Consortium"/>
            <person name="Kohler A."/>
            <person name="Kuo A."/>
            <person name="Nagy L.G."/>
            <person name="Floudas D."/>
            <person name="Copeland A."/>
            <person name="Barry K.W."/>
            <person name="Cichocki N."/>
            <person name="Veneault-Fourrey C."/>
            <person name="LaButti K."/>
            <person name="Lindquist E.A."/>
            <person name="Lipzen A."/>
            <person name="Lundell T."/>
            <person name="Morin E."/>
            <person name="Murat C."/>
            <person name="Riley R."/>
            <person name="Ohm R."/>
            <person name="Sun H."/>
            <person name="Tunlid A."/>
            <person name="Henrissat B."/>
            <person name="Grigoriev I.V."/>
            <person name="Hibbett D.S."/>
            <person name="Martin F."/>
        </authorList>
    </citation>
    <scope>NUCLEOTIDE SEQUENCE [LARGE SCALE GENOMIC DNA]</scope>
    <source>
        <strain evidence="3">MUT 4182</strain>
    </source>
</reference>
<protein>
    <submittedName>
        <fullName evidence="2">Uncharacterized protein</fullName>
    </submittedName>
</protein>
<evidence type="ECO:0000313" key="3">
    <source>
        <dbReference type="Proteomes" id="UP000054248"/>
    </source>
</evidence>
<dbReference type="EMBL" id="KN823033">
    <property type="protein sequence ID" value="KIO25898.1"/>
    <property type="molecule type" value="Genomic_DNA"/>
</dbReference>
<dbReference type="AlphaFoldDB" id="A0A0C3KWU7"/>
<dbReference type="HOGENOM" id="CLU_748401_0_0_1"/>
<evidence type="ECO:0000256" key="1">
    <source>
        <dbReference type="SAM" id="MobiDB-lite"/>
    </source>
</evidence>
<accession>A0A0C3KWU7</accession>
<proteinExistence type="predicted"/>
<name>A0A0C3KWU7_9AGAM</name>
<sequence length="370" mass="40696">MLRSRSLFRSVQALSTPLVTPARCIHSTTPVLKKKGKAAAKATEEDAFDDGFADDDLFGGATSNQSKGESVLPKQLQEKAQKSATNAEANAAKRVALFEAEKTELLFRLAPDRDISRPKAKKTAIRSILRWADSPAQLWMVRDLIADMRKAKIGLHEDTAKEFLGRCISLHQPDIALHVLAERPRYRLDLDLNTARDLLHSIFIRATHATPLAHKKADEWKPFTASHHQDALFVAGLYPRFGLGEATEDPVASALLMSMFATNRTTSTSDMPQVEGLGSYGDVATELGRDLLKNTRSKQLVHLSTSASYSSKKDQPPFLHRHQVWLDSELRRADVKKLLTKLGFDTQSLSSLGVSSKTIGALSSDASPSS</sequence>
<dbReference type="OrthoDB" id="565731at2759"/>
<gene>
    <name evidence="2" type="ORF">M407DRAFT_243910</name>
</gene>
<keyword evidence="3" id="KW-1185">Reference proteome</keyword>
<feature type="region of interest" description="Disordered" evidence="1">
    <location>
        <begin position="63"/>
        <end position="85"/>
    </location>
</feature>